<name>X8EVT5_MYCXE</name>
<feature type="compositionally biased region" description="Basic residues" evidence="1">
    <location>
        <begin position="104"/>
        <end position="124"/>
    </location>
</feature>
<gene>
    <name evidence="2" type="ORF">I553_2818</name>
</gene>
<evidence type="ECO:0000256" key="1">
    <source>
        <dbReference type="SAM" id="MobiDB-lite"/>
    </source>
</evidence>
<comment type="caution">
    <text evidence="2">The sequence shown here is derived from an EMBL/GenBank/DDBJ whole genome shotgun (WGS) entry which is preliminary data.</text>
</comment>
<sequence>MSELMGSAELDQSAVDQWRTLIAATGAVELIEQMIAERVAAALELLSSDRIDHGVRDALATWPWHARSGGMMRTVVAQLTTSWWWGWLAGLSALCIWRSRPRGHRGRARRRSGGGRPQRRRRLPPGHGPTVLTMRRSSTMSLRPWASRPRTGWSCARCVRLTGRCSPTAKASMCTATRRDDRRDPAVRRPDQAHGYRRLRTGSPGCIGSSSTVSSPPTSTRHCRWSPPAGAAGRHRGFRRWDTMVGRFITDERLRRVFTFQALYAGSLRSAR</sequence>
<organism evidence="2">
    <name type="scientific">Mycobacterium xenopi 4042</name>
    <dbReference type="NCBI Taxonomy" id="1299334"/>
    <lineage>
        <taxon>Bacteria</taxon>
        <taxon>Bacillati</taxon>
        <taxon>Actinomycetota</taxon>
        <taxon>Actinomycetes</taxon>
        <taxon>Mycobacteriales</taxon>
        <taxon>Mycobacteriaceae</taxon>
        <taxon>Mycobacterium</taxon>
    </lineage>
</organism>
<evidence type="ECO:0000313" key="2">
    <source>
        <dbReference type="EMBL" id="EUA85027.1"/>
    </source>
</evidence>
<dbReference type="EMBL" id="JAOB01000001">
    <property type="protein sequence ID" value="EUA85027.1"/>
    <property type="molecule type" value="Genomic_DNA"/>
</dbReference>
<proteinExistence type="predicted"/>
<reference evidence="2" key="1">
    <citation type="submission" date="2014-01" db="EMBL/GenBank/DDBJ databases">
        <authorList>
            <person name="Brown-Elliot B."/>
            <person name="Wallace R."/>
            <person name="Lenaerts A."/>
            <person name="Ordway D."/>
            <person name="DeGroote M.A."/>
            <person name="Parker T."/>
            <person name="Sizemore C."/>
            <person name="Tallon L.J."/>
            <person name="Sadzewicz L.K."/>
            <person name="Sengamalay N."/>
            <person name="Fraser C.M."/>
            <person name="Hine E."/>
            <person name="Shefchek K.A."/>
            <person name="Das S.P."/>
            <person name="Tettelin H."/>
        </authorList>
    </citation>
    <scope>NUCLEOTIDE SEQUENCE [LARGE SCALE GENOMIC DNA]</scope>
    <source>
        <strain evidence="2">4042</strain>
    </source>
</reference>
<feature type="compositionally biased region" description="Basic and acidic residues" evidence="1">
    <location>
        <begin position="177"/>
        <end position="194"/>
    </location>
</feature>
<feature type="region of interest" description="Disordered" evidence="1">
    <location>
        <begin position="176"/>
        <end position="230"/>
    </location>
</feature>
<protein>
    <submittedName>
        <fullName evidence="2">Uncharacterized protein</fullName>
    </submittedName>
</protein>
<dbReference type="AlphaFoldDB" id="X8EVT5"/>
<accession>X8EVT5</accession>
<feature type="non-terminal residue" evidence="2">
    <location>
        <position position="272"/>
    </location>
</feature>
<feature type="region of interest" description="Disordered" evidence="1">
    <location>
        <begin position="104"/>
        <end position="130"/>
    </location>
</feature>
<feature type="compositionally biased region" description="Low complexity" evidence="1">
    <location>
        <begin position="209"/>
        <end position="220"/>
    </location>
</feature>